<gene>
    <name evidence="1" type="ORF">PVAP13_1NG191238</name>
</gene>
<evidence type="ECO:0000313" key="2">
    <source>
        <dbReference type="Proteomes" id="UP000823388"/>
    </source>
</evidence>
<name>A0A8T0X3D2_PANVG</name>
<dbReference type="Proteomes" id="UP000823388">
    <property type="component" value="Chromosome 1N"/>
</dbReference>
<reference evidence="1" key="1">
    <citation type="submission" date="2020-05" db="EMBL/GenBank/DDBJ databases">
        <title>WGS assembly of Panicum virgatum.</title>
        <authorList>
            <person name="Lovell J.T."/>
            <person name="Jenkins J."/>
            <person name="Shu S."/>
            <person name="Juenger T.E."/>
            <person name="Schmutz J."/>
        </authorList>
    </citation>
    <scope>NUCLEOTIDE SEQUENCE</scope>
    <source>
        <strain evidence="1">AP13</strain>
    </source>
</reference>
<dbReference type="AlphaFoldDB" id="A0A8T0X3D2"/>
<dbReference type="EMBL" id="CM029038">
    <property type="protein sequence ID" value="KAG2650039.1"/>
    <property type="molecule type" value="Genomic_DNA"/>
</dbReference>
<comment type="caution">
    <text evidence="1">The sequence shown here is derived from an EMBL/GenBank/DDBJ whole genome shotgun (WGS) entry which is preliminary data.</text>
</comment>
<sequence>MLLEKCMSAEAVMQHILAMSADLQVKFAVLLWQWWNERNRVREGDKGRTDQDLAFVIIK</sequence>
<organism evidence="1 2">
    <name type="scientific">Panicum virgatum</name>
    <name type="common">Blackwell switchgrass</name>
    <dbReference type="NCBI Taxonomy" id="38727"/>
    <lineage>
        <taxon>Eukaryota</taxon>
        <taxon>Viridiplantae</taxon>
        <taxon>Streptophyta</taxon>
        <taxon>Embryophyta</taxon>
        <taxon>Tracheophyta</taxon>
        <taxon>Spermatophyta</taxon>
        <taxon>Magnoliopsida</taxon>
        <taxon>Liliopsida</taxon>
        <taxon>Poales</taxon>
        <taxon>Poaceae</taxon>
        <taxon>PACMAD clade</taxon>
        <taxon>Panicoideae</taxon>
        <taxon>Panicodae</taxon>
        <taxon>Paniceae</taxon>
        <taxon>Panicinae</taxon>
        <taxon>Panicum</taxon>
        <taxon>Panicum sect. Hiantes</taxon>
    </lineage>
</organism>
<proteinExistence type="predicted"/>
<accession>A0A8T0X3D2</accession>
<keyword evidence="2" id="KW-1185">Reference proteome</keyword>
<protein>
    <submittedName>
        <fullName evidence="1">Uncharacterized protein</fullName>
    </submittedName>
</protein>
<evidence type="ECO:0000313" key="1">
    <source>
        <dbReference type="EMBL" id="KAG2650039.1"/>
    </source>
</evidence>